<name>A0A0W8FSW4_9ZZZZ</name>
<dbReference type="EMBL" id="LNQE01000875">
    <property type="protein sequence ID" value="KUG23963.1"/>
    <property type="molecule type" value="Genomic_DNA"/>
</dbReference>
<organism evidence="1">
    <name type="scientific">hydrocarbon metagenome</name>
    <dbReference type="NCBI Taxonomy" id="938273"/>
    <lineage>
        <taxon>unclassified sequences</taxon>
        <taxon>metagenomes</taxon>
        <taxon>ecological metagenomes</taxon>
    </lineage>
</organism>
<gene>
    <name evidence="1" type="ORF">ASZ90_006236</name>
</gene>
<reference evidence="1" key="1">
    <citation type="journal article" date="2015" name="Proc. Natl. Acad. Sci. U.S.A.">
        <title>Networks of energetic and metabolic interactions define dynamics in microbial communities.</title>
        <authorList>
            <person name="Embree M."/>
            <person name="Liu J.K."/>
            <person name="Al-Bassam M.M."/>
            <person name="Zengler K."/>
        </authorList>
    </citation>
    <scope>NUCLEOTIDE SEQUENCE</scope>
</reference>
<protein>
    <submittedName>
        <fullName evidence="1">Uncharacterized protein</fullName>
    </submittedName>
</protein>
<accession>A0A0W8FSW4</accession>
<comment type="caution">
    <text evidence="1">The sequence shown here is derived from an EMBL/GenBank/DDBJ whole genome shotgun (WGS) entry which is preliminary data.</text>
</comment>
<sequence>MQSFLDKIKKDMKKSWAEGLAAVMQGANVVSGKMNELSEEGKKQYQIFNLHVKIKDQMNELGEIAYAVLKKGKNLDEDKKVKAAFAKIEKLEWQLSKITDAAKIKSIIPKKAAKKTVKKRK</sequence>
<proteinExistence type="predicted"/>
<evidence type="ECO:0000313" key="1">
    <source>
        <dbReference type="EMBL" id="KUG23963.1"/>
    </source>
</evidence>
<dbReference type="AlphaFoldDB" id="A0A0W8FSW4"/>